<feature type="region of interest" description="Disordered" evidence="1">
    <location>
        <begin position="2107"/>
        <end position="2129"/>
    </location>
</feature>
<dbReference type="SMART" id="SM00487">
    <property type="entry name" value="DEXDc"/>
    <property type="match status" value="1"/>
</dbReference>
<feature type="domain" description="Helicase C-terminal" evidence="2">
    <location>
        <begin position="1235"/>
        <end position="1410"/>
    </location>
</feature>
<dbReference type="InterPro" id="IPR001650">
    <property type="entry name" value="Helicase_C-like"/>
</dbReference>
<accession>A0ABY8HAA7</accession>
<dbReference type="Pfam" id="PF04851">
    <property type="entry name" value="ResIII"/>
    <property type="match status" value="1"/>
</dbReference>
<dbReference type="GO" id="GO:0004386">
    <property type="term" value="F:helicase activity"/>
    <property type="evidence" value="ECO:0007669"/>
    <property type="project" value="UniProtKB-KW"/>
</dbReference>
<dbReference type="SUPFAM" id="SSF53335">
    <property type="entry name" value="S-adenosyl-L-methionine-dependent methyltransferases"/>
    <property type="match status" value="1"/>
</dbReference>
<sequence>MNANIAALEVLKRVRDEQRYATPSEQATLSGWSSWGALPEVFDPLDERVTEEDRDHVRRLLGEQGWAQARATTLNAHYTDPAHAQAMWRALQRAGFEQGQVLEPGSGSGEFIGQAPAGAQMTGVELDETTARISALLYPSAEVHAAGFESVQLPESGFHATVGNVPFGNFSVADRAFNAQNHAIHNYFIVKSLRMTAPGGYVAVMTSAWTMDSSRTTARREMARYGDLVGAVRLPSGAMRDSAGTDVTADVLVFRRREPDAEIDQDAITAWVEPGSVTITDRDGEAHQVGFSRYFSEHPENVLGEVRADTGPWGITYEVRSEDLSVVGDQLEARLADVVDRAGQNGLAYAPVGAGVVHQPGLRFPLEAEADVGHVRFNPESNGFERYGAGMQWEPVKVPRARAAESQALLRVRDLAVATMSAQSDGHGAEASQQARDDLREAWQRYVDQYGPINRSDEVWKTPTAAAQRARVRESEEEWRASLPEDGDLDPRETPVPEELARRWEQEAAQRVFHSRRQPHLVFLAGDPKLGLLRACESFDEQEQSAEPAALLVRDVIEYRPRPETADRVQDAIAISLEESRTVNPDRVAGLLGVDEETALQRMAGYVYRDPETDVLVPAQTYLAGDVRGKLDQAREEAALDDQYRANVVALEAVVPDEVDIRDVVVNPGVQWVPHEVYTDFVRDTFEVACDVKWNRVNEQWEVDSPKGGFNEHVRFQWGTSKRTPANLLAAAMNYRAVVVRYKDSHGVSHKDEKATTAAREKVEAIRKRFNEWVTEDPARAEVLQDRYNRAFNAHVAPNYASAGEGLSLPGLAESRTPYAYQRSAVARVVNEPAVLLDHVVGAGKTGTMVMSAMELRRTGIAHKPAMVVPNHLVEQISREFVEWYPGANVLAVPTGLENPERQAWMAMAAAGDWDAVILPQTVFERVQIDPGKQAEWLRERIDEIEAMGASADDDRLSVKRIEAAKKRLETQYAKAQRVSDPGITFEQTGIDYLFVDEAHHFKNLARTSDLAELSCAGSRRAMDLDFKLRALREQKILSAQRAGMMSSTYQPSVATFATGTPVSNNMAEMWVMQHYLRPDLLAATSTDTVTAWGQQFTTSETTLKPKITGDGFDQVTRIGRYVNVPELMRLNGAFTDTVLRDQLEVSLPSVATGDRILLRREPSEQVLDYIGELSERIENLSGPPEKGGDNMLAITGDGRKVALDPRLVGLDADADGGRAASVAEQIIDLHERTKHTQYLTETGDLAPTPGGLQIVFCDQSTPRDEWNLYDAIRDQLTQRGMDPETIRFIHDAETDQARQDLFSACREGQVSVLVGSTGKMGTGTNIQQRAVGLHHVDCPWRPADLEQREGRIIRQGNQNETVEIYSYATENTFDVASWDMIARKARFIGQMKRGALAGREMEDAVADLEFSASRAASELSGDPRIEQLAEMQMRIEQLVSLESSWRSERSQTRMQLRTATARVEYLEGFIPQLERLASQIRDTSGDAFRFRTTEGWVLTNREAAGDVVAKALRAEAVRTDQPDFLDPTEPRVVGEVGGIELGTVRHANNVYLVATALPAVRRTWPVPKLVAETPSGRGTTQSVEAFLSRIGEDVAERHTEQTKLQAQIPRTQQALEMGFDHADELARLRTESAELQDEMGMNEDTETGASARVLTGQDIQDKLFLRHGDVRAGDVWAYKKGYYRIGEFTTEDGQKRVLGWPSEEDKPERINDTMVSELMLSADGKLVTREFEQLSEFEQNVMDLDTGHHRHEQHLWGVEKGTRLRFETEDHQIKEGVLEASVIVLDDGTRMTQRDHGRAGTGYMALNVTTPEEQRAEQEEAARRERMRNPRQFSPGEVLEEDIENFGSAGDLVMTGGAMRTGRVAVSPDTGIAREQGGFPGTGEWKTRAPIMLTSDEKKRLFGAEQFTVPAGELRAGDVVVSTEIDSQAKTKEPVTLTDTGFPLGMVDLGYRGASESGSGKKKATTKVTVLDRPRAGCTMAELMELAGHDTTKQTTAHDVFQADEPGQYVVVESIDVRGESVAGIVSGELVGTTTQAARDYSGRQIHLDLLQIRDMQGNEHSVLASPRNTVLATNEPVRFSQFELSPSIGVTRDQEAQRFIPETATVTGENGQHTRTNPSPSPTTEVTKDKDWAVETAIRYGMGAVNSIPEQGSPTLR</sequence>
<dbReference type="Gene3D" id="3.40.50.150">
    <property type="entry name" value="Vaccinia Virus protein VP39"/>
    <property type="match status" value="1"/>
</dbReference>
<dbReference type="PANTHER" id="PTHR41313">
    <property type="entry name" value="ADENINE-SPECIFIC METHYLTRANSFERASE"/>
    <property type="match status" value="1"/>
</dbReference>
<dbReference type="RefSeq" id="WP_278159100.1">
    <property type="nucleotide sequence ID" value="NZ_CP121252.1"/>
</dbReference>
<evidence type="ECO:0000256" key="1">
    <source>
        <dbReference type="SAM" id="MobiDB-lite"/>
    </source>
</evidence>
<keyword evidence="3" id="KW-0378">Hydrolase</keyword>
<keyword evidence="3" id="KW-0347">Helicase</keyword>
<keyword evidence="3" id="KW-0547">Nucleotide-binding</keyword>
<feature type="compositionally biased region" description="Polar residues" evidence="1">
    <location>
        <begin position="2107"/>
        <end position="2127"/>
    </location>
</feature>
<dbReference type="InterPro" id="IPR014001">
    <property type="entry name" value="Helicase_ATP-bd"/>
</dbReference>
<name>A0ABY8HAA7_9MICC</name>
<dbReference type="Proteomes" id="UP001219037">
    <property type="component" value="Chromosome"/>
</dbReference>
<organism evidence="3 4">
    <name type="scientific">Citricoccus muralis</name>
    <dbReference type="NCBI Taxonomy" id="169134"/>
    <lineage>
        <taxon>Bacteria</taxon>
        <taxon>Bacillati</taxon>
        <taxon>Actinomycetota</taxon>
        <taxon>Actinomycetes</taxon>
        <taxon>Micrococcales</taxon>
        <taxon>Micrococcaceae</taxon>
        <taxon>Citricoccus</taxon>
    </lineage>
</organism>
<evidence type="ECO:0000259" key="2">
    <source>
        <dbReference type="PROSITE" id="PS51194"/>
    </source>
</evidence>
<dbReference type="InterPro" id="IPR052933">
    <property type="entry name" value="DNA_Protect_Modify"/>
</dbReference>
<feature type="region of interest" description="Disordered" evidence="1">
    <location>
        <begin position="470"/>
        <end position="495"/>
    </location>
</feature>
<proteinExistence type="predicted"/>
<keyword evidence="3" id="KW-0067">ATP-binding</keyword>
<dbReference type="Pfam" id="PF00271">
    <property type="entry name" value="Helicase_C"/>
    <property type="match status" value="1"/>
</dbReference>
<dbReference type="InterPro" id="IPR029063">
    <property type="entry name" value="SAM-dependent_MTases_sf"/>
</dbReference>
<dbReference type="Gene3D" id="3.40.50.300">
    <property type="entry name" value="P-loop containing nucleotide triphosphate hydrolases"/>
    <property type="match status" value="2"/>
</dbReference>
<reference evidence="3 4" key="1">
    <citation type="submission" date="2023-04" db="EMBL/GenBank/DDBJ databases">
        <title>Funneling lignin-derived compounds into biodiesel using alkali-halophilic Citricoccus sp. P2.</title>
        <authorList>
            <person name="Luo C.-B."/>
        </authorList>
    </citation>
    <scope>NUCLEOTIDE SEQUENCE [LARGE SCALE GENOMIC DNA]</scope>
    <source>
        <strain evidence="3 4">P2</strain>
    </source>
</reference>
<evidence type="ECO:0000313" key="3">
    <source>
        <dbReference type="EMBL" id="WFP17522.1"/>
    </source>
</evidence>
<evidence type="ECO:0000313" key="4">
    <source>
        <dbReference type="Proteomes" id="UP001219037"/>
    </source>
</evidence>
<dbReference type="InterPro" id="IPR006935">
    <property type="entry name" value="Helicase/UvrB_N"/>
</dbReference>
<dbReference type="PROSITE" id="PS51194">
    <property type="entry name" value="HELICASE_CTER"/>
    <property type="match status" value="1"/>
</dbReference>
<dbReference type="SUPFAM" id="SSF52540">
    <property type="entry name" value="P-loop containing nucleoside triphosphate hydrolases"/>
    <property type="match status" value="2"/>
</dbReference>
<dbReference type="EMBL" id="CP121252">
    <property type="protein sequence ID" value="WFP17522.1"/>
    <property type="molecule type" value="Genomic_DNA"/>
</dbReference>
<feature type="compositionally biased region" description="Basic and acidic residues" evidence="1">
    <location>
        <begin position="471"/>
        <end position="480"/>
    </location>
</feature>
<dbReference type="InterPro" id="IPR027417">
    <property type="entry name" value="P-loop_NTPase"/>
</dbReference>
<gene>
    <name evidence="3" type="ORF">P8192_05290</name>
</gene>
<keyword evidence="4" id="KW-1185">Reference proteome</keyword>
<dbReference type="PANTHER" id="PTHR41313:SF1">
    <property type="entry name" value="DNA METHYLASE ADENINE-SPECIFIC DOMAIN-CONTAINING PROTEIN"/>
    <property type="match status" value="1"/>
</dbReference>
<protein>
    <submittedName>
        <fullName evidence="3">DEAD/DEAH box helicase family protein</fullName>
    </submittedName>
</protein>